<dbReference type="EMBL" id="FOZG01000002">
    <property type="protein sequence ID" value="SFR98519.1"/>
    <property type="molecule type" value="Genomic_DNA"/>
</dbReference>
<dbReference type="PROSITE" id="PS51257">
    <property type="entry name" value="PROKAR_LIPOPROTEIN"/>
    <property type="match status" value="1"/>
</dbReference>
<gene>
    <name evidence="2" type="ORF">SAMN05192580_2297</name>
</gene>
<keyword evidence="3" id="KW-1185">Reference proteome</keyword>
<dbReference type="STRING" id="1166337.SAMN05192580_2297"/>
<evidence type="ECO:0000313" key="3">
    <source>
        <dbReference type="Proteomes" id="UP000198824"/>
    </source>
</evidence>
<dbReference type="Proteomes" id="UP000198824">
    <property type="component" value="Unassembled WGS sequence"/>
</dbReference>
<feature type="signal peptide" evidence="1">
    <location>
        <begin position="1"/>
        <end position="18"/>
    </location>
</feature>
<dbReference type="AlphaFoldDB" id="A0A1I6L4Y2"/>
<protein>
    <recommendedName>
        <fullName evidence="4">Lipoprotein</fullName>
    </recommendedName>
</protein>
<evidence type="ECO:0008006" key="4">
    <source>
        <dbReference type="Google" id="ProtNLM"/>
    </source>
</evidence>
<reference evidence="2 3" key="1">
    <citation type="submission" date="2016-10" db="EMBL/GenBank/DDBJ databases">
        <authorList>
            <person name="de Groot N.N."/>
        </authorList>
    </citation>
    <scope>NUCLEOTIDE SEQUENCE [LARGE SCALE GENOMIC DNA]</scope>
    <source>
        <strain evidence="2 3">S5-249</strain>
    </source>
</reference>
<keyword evidence="1" id="KW-0732">Signal</keyword>
<feature type="chain" id="PRO_5011728388" description="Lipoprotein" evidence="1">
    <location>
        <begin position="19"/>
        <end position="111"/>
    </location>
</feature>
<evidence type="ECO:0000256" key="1">
    <source>
        <dbReference type="SAM" id="SignalP"/>
    </source>
</evidence>
<evidence type="ECO:0000313" key="2">
    <source>
        <dbReference type="EMBL" id="SFR98519.1"/>
    </source>
</evidence>
<accession>A0A1I6L4Y2</accession>
<organism evidence="2 3">
    <name type="scientific">Sphingomonas jatrophae</name>
    <dbReference type="NCBI Taxonomy" id="1166337"/>
    <lineage>
        <taxon>Bacteria</taxon>
        <taxon>Pseudomonadati</taxon>
        <taxon>Pseudomonadota</taxon>
        <taxon>Alphaproteobacteria</taxon>
        <taxon>Sphingomonadales</taxon>
        <taxon>Sphingomonadaceae</taxon>
        <taxon>Sphingomonas</taxon>
    </lineage>
</organism>
<proteinExistence type="predicted"/>
<name>A0A1I6L4Y2_9SPHN</name>
<sequence length="111" mass="11772">MRGVAFLVMAMLAGCSSAQPTDEYSRPTPGAALLVDATDAATVDRISERVLARLAREPALRTALLSEGHETATRYSISFRGSCAGQASFVAAMRAEIAKVTQARAICEDRP</sequence>